<dbReference type="InterPro" id="IPR006143">
    <property type="entry name" value="RND_pump_MFP"/>
</dbReference>
<dbReference type="InterPro" id="IPR050465">
    <property type="entry name" value="UPF0194_transport"/>
</dbReference>
<feature type="region of interest" description="Disordered" evidence="4">
    <location>
        <begin position="229"/>
        <end position="268"/>
    </location>
</feature>
<evidence type="ECO:0000256" key="4">
    <source>
        <dbReference type="SAM" id="MobiDB-lite"/>
    </source>
</evidence>
<protein>
    <submittedName>
        <fullName evidence="6">Efflux RND transporter periplasmic adaptor subunit</fullName>
    </submittedName>
</protein>
<evidence type="ECO:0000259" key="5">
    <source>
        <dbReference type="Pfam" id="PF25967"/>
    </source>
</evidence>
<dbReference type="Pfam" id="PF25967">
    <property type="entry name" value="RND-MFP_C"/>
    <property type="match status" value="1"/>
</dbReference>
<evidence type="ECO:0000313" key="7">
    <source>
        <dbReference type="Proteomes" id="UP001212421"/>
    </source>
</evidence>
<dbReference type="Gene3D" id="1.10.287.470">
    <property type="entry name" value="Helix hairpin bin"/>
    <property type="match status" value="1"/>
</dbReference>
<dbReference type="NCBIfam" id="TIGR01730">
    <property type="entry name" value="RND_mfp"/>
    <property type="match status" value="1"/>
</dbReference>
<dbReference type="RefSeq" id="WP_281533321.1">
    <property type="nucleotide sequence ID" value="NZ_CP075584.1"/>
</dbReference>
<evidence type="ECO:0000256" key="1">
    <source>
        <dbReference type="ARBA" id="ARBA00004196"/>
    </source>
</evidence>
<dbReference type="EMBL" id="CP075584">
    <property type="protein sequence ID" value="WBM78841.1"/>
    <property type="molecule type" value="Genomic_DNA"/>
</dbReference>
<dbReference type="PANTHER" id="PTHR32347:SF23">
    <property type="entry name" value="BLL5650 PROTEIN"/>
    <property type="match status" value="1"/>
</dbReference>
<reference evidence="6 7" key="1">
    <citation type="submission" date="2021-05" db="EMBL/GenBank/DDBJ databases">
        <authorList>
            <person name="Kumar R."/>
            <person name="Kumar A."/>
            <person name="Mukhia S."/>
        </authorList>
    </citation>
    <scope>NUCLEOTIDE SEQUENCE [LARGE SCALE GENOMIC DNA]</scope>
    <source>
        <strain evidence="6 7">ERMR7:08</strain>
    </source>
</reference>
<proteinExistence type="inferred from homology"/>
<dbReference type="Gene3D" id="2.40.30.170">
    <property type="match status" value="1"/>
</dbReference>
<feature type="domain" description="Multidrug resistance protein MdtA-like C-terminal permuted SH3" evidence="5">
    <location>
        <begin position="162"/>
        <end position="220"/>
    </location>
</feature>
<dbReference type="PANTHER" id="PTHR32347">
    <property type="entry name" value="EFFLUX SYSTEM COMPONENT YKNX-RELATED"/>
    <property type="match status" value="1"/>
</dbReference>
<keyword evidence="7" id="KW-1185">Reference proteome</keyword>
<organism evidence="6 7">
    <name type="scientific">Cryobacterium breve</name>
    <dbReference type="NCBI Taxonomy" id="1259258"/>
    <lineage>
        <taxon>Bacteria</taxon>
        <taxon>Bacillati</taxon>
        <taxon>Actinomycetota</taxon>
        <taxon>Actinomycetes</taxon>
        <taxon>Micrococcales</taxon>
        <taxon>Microbacteriaceae</taxon>
        <taxon>Cryobacterium</taxon>
    </lineage>
</organism>
<dbReference type="Gene3D" id="2.40.420.20">
    <property type="match status" value="1"/>
</dbReference>
<sequence length="268" mass="25809">MGGLNTSSTTTVASAETIVADRADIAAAEAQLAIARKQTTLTTLTAPFAGTVAAVAIVAGDAVSAASNTAVITILGNDGYVVNSTVSLSRIASLTVGQTAKIELATTGTALTGVVSSIGILNVSTSSTPKYAVTLAVDTTDATILTGASAHVTVAIESTDAVLTVPTSAVHRDGSAYTVDVLAAGASTSTTVTVGAVGTELTEIDSGLAAGDVVILADLDDAIPGTAADTSSSLTDLGGSSGGSSADFQGGPPSGDFSGFSGGTPPQG</sequence>
<comment type="similarity">
    <text evidence="2">Belongs to the membrane fusion protein (MFP) (TC 8.A.1) family.</text>
</comment>
<dbReference type="SUPFAM" id="SSF111369">
    <property type="entry name" value="HlyD-like secretion proteins"/>
    <property type="match status" value="1"/>
</dbReference>
<gene>
    <name evidence="6" type="ORF">KIV56_09485</name>
</gene>
<dbReference type="Gene3D" id="2.40.50.100">
    <property type="match status" value="1"/>
</dbReference>
<name>A0ABY7N8L8_9MICO</name>
<evidence type="ECO:0000313" key="6">
    <source>
        <dbReference type="EMBL" id="WBM78841.1"/>
    </source>
</evidence>
<keyword evidence="3" id="KW-0175">Coiled coil</keyword>
<accession>A0ABY7N8L8</accession>
<dbReference type="Proteomes" id="UP001212421">
    <property type="component" value="Chromosome"/>
</dbReference>
<comment type="subcellular location">
    <subcellularLocation>
        <location evidence="1">Cell envelope</location>
    </subcellularLocation>
</comment>
<evidence type="ECO:0000256" key="3">
    <source>
        <dbReference type="ARBA" id="ARBA00023054"/>
    </source>
</evidence>
<dbReference type="InterPro" id="IPR058627">
    <property type="entry name" value="MdtA-like_C"/>
</dbReference>
<evidence type="ECO:0000256" key="2">
    <source>
        <dbReference type="ARBA" id="ARBA00009477"/>
    </source>
</evidence>